<dbReference type="AlphaFoldDB" id="A0A1B7MSB7"/>
<comment type="similarity">
    <text evidence="1">Belongs to the eIF2D family.</text>
</comment>
<dbReference type="CDD" id="cd21156">
    <property type="entry name" value="PUA_eIF2d-like"/>
    <property type="match status" value="1"/>
</dbReference>
<dbReference type="InterPro" id="IPR057429">
    <property type="entry name" value="WH_eIF2D"/>
</dbReference>
<dbReference type="InterPro" id="IPR015947">
    <property type="entry name" value="PUA-like_sf"/>
</dbReference>
<evidence type="ECO:0008006" key="6">
    <source>
        <dbReference type="Google" id="ProtNLM"/>
    </source>
</evidence>
<evidence type="ECO:0000259" key="3">
    <source>
        <dbReference type="PROSITE" id="PS51925"/>
    </source>
</evidence>
<dbReference type="PROSITE" id="PS50296">
    <property type="entry name" value="SUI1"/>
    <property type="match status" value="1"/>
</dbReference>
<dbReference type="CDD" id="cd11608">
    <property type="entry name" value="eIF2D_C"/>
    <property type="match status" value="1"/>
</dbReference>
<dbReference type="Gene3D" id="3.30.780.10">
    <property type="entry name" value="SUI1-like domain"/>
    <property type="match status" value="1"/>
</dbReference>
<organism evidence="4 5">
    <name type="scientific">Rhizopogon vinicolor AM-OR11-026</name>
    <dbReference type="NCBI Taxonomy" id="1314800"/>
    <lineage>
        <taxon>Eukaryota</taxon>
        <taxon>Fungi</taxon>
        <taxon>Dikarya</taxon>
        <taxon>Basidiomycota</taxon>
        <taxon>Agaricomycotina</taxon>
        <taxon>Agaricomycetes</taxon>
        <taxon>Agaricomycetidae</taxon>
        <taxon>Boletales</taxon>
        <taxon>Suillineae</taxon>
        <taxon>Rhizopogonaceae</taxon>
        <taxon>Rhizopogon</taxon>
    </lineage>
</organism>
<dbReference type="SUPFAM" id="SSF88697">
    <property type="entry name" value="PUA domain-like"/>
    <property type="match status" value="1"/>
</dbReference>
<dbReference type="InterPro" id="IPR041366">
    <property type="entry name" value="Pre-PUA"/>
</dbReference>
<dbReference type="InterPro" id="IPR048248">
    <property type="entry name" value="PUA_eIF2d-like"/>
</dbReference>
<dbReference type="OrthoDB" id="199771at2759"/>
<dbReference type="Pfam" id="PF26292">
    <property type="entry name" value="PUA_elF2D"/>
    <property type="match status" value="1"/>
</dbReference>
<evidence type="ECO:0000259" key="2">
    <source>
        <dbReference type="PROSITE" id="PS50296"/>
    </source>
</evidence>
<dbReference type="InterPro" id="IPR036885">
    <property type="entry name" value="SWIB_MDM2_dom_sf"/>
</dbReference>
<dbReference type="Gene3D" id="3.10.400.20">
    <property type="match status" value="1"/>
</dbReference>
<dbReference type="GO" id="GO:0001731">
    <property type="term" value="P:formation of translation preinitiation complex"/>
    <property type="evidence" value="ECO:0007669"/>
    <property type="project" value="InterPro"/>
</dbReference>
<dbReference type="Pfam" id="PF01253">
    <property type="entry name" value="SUI1"/>
    <property type="match status" value="1"/>
</dbReference>
<evidence type="ECO:0000256" key="1">
    <source>
        <dbReference type="ARBA" id="ARBA00010359"/>
    </source>
</evidence>
<dbReference type="InterPro" id="IPR039759">
    <property type="entry name" value="eIF2D_SUI1"/>
</dbReference>
<dbReference type="PANTHER" id="PTHR12217">
    <property type="entry name" value="EUKARYOTIC TRANSLATION INITIATION FACTOR 2D"/>
    <property type="match status" value="1"/>
</dbReference>
<protein>
    <recommendedName>
        <fullName evidence="6">Eukaryotic translation initiation factor SUI1 family protein</fullName>
    </recommendedName>
</protein>
<dbReference type="GO" id="GO:0003743">
    <property type="term" value="F:translation initiation factor activity"/>
    <property type="evidence" value="ECO:0007669"/>
    <property type="project" value="InterPro"/>
</dbReference>
<dbReference type="InParanoid" id="A0A1B7MSB7"/>
<dbReference type="Pfam" id="PF26291">
    <property type="entry name" value="SWIB_eIF2D"/>
    <property type="match status" value="1"/>
</dbReference>
<accession>A0A1B7MSB7</accession>
<dbReference type="SUPFAM" id="SSF55159">
    <property type="entry name" value="eIF1-like"/>
    <property type="match status" value="1"/>
</dbReference>
<dbReference type="FunFam" id="3.30.780.10:FF:000008">
    <property type="entry name" value="eukaryotic translation initiation factor 2D"/>
    <property type="match status" value="1"/>
</dbReference>
<dbReference type="InterPro" id="IPR036877">
    <property type="entry name" value="SUI1_dom_sf"/>
</dbReference>
<dbReference type="InterPro" id="IPR039757">
    <property type="entry name" value="EIF2D"/>
</dbReference>
<evidence type="ECO:0000313" key="4">
    <source>
        <dbReference type="EMBL" id="OAX35496.1"/>
    </source>
</evidence>
<dbReference type="Proteomes" id="UP000092154">
    <property type="component" value="Unassembled WGS sequence"/>
</dbReference>
<dbReference type="Pfam" id="PF25304">
    <property type="entry name" value="WHD_eIF2D"/>
    <property type="match status" value="1"/>
</dbReference>
<reference evidence="4 5" key="1">
    <citation type="submission" date="2016-06" db="EMBL/GenBank/DDBJ databases">
        <title>Comparative genomics of the ectomycorrhizal sister species Rhizopogon vinicolor and Rhizopogon vesiculosus (Basidiomycota: Boletales) reveals a divergence of the mating type B locus.</title>
        <authorList>
            <consortium name="DOE Joint Genome Institute"/>
            <person name="Mujic A.B."/>
            <person name="Kuo A."/>
            <person name="Tritt A."/>
            <person name="Lipzen A."/>
            <person name="Chen C."/>
            <person name="Johnson J."/>
            <person name="Sharma A."/>
            <person name="Barry K."/>
            <person name="Grigoriev I.V."/>
            <person name="Spatafora J.W."/>
        </authorList>
    </citation>
    <scope>NUCLEOTIDE SEQUENCE [LARGE SCALE GENOMIC DNA]</scope>
    <source>
        <strain evidence="4 5">AM-OR11-026</strain>
    </source>
</reference>
<dbReference type="PROSITE" id="PS51925">
    <property type="entry name" value="SWIB_MDM2"/>
    <property type="match status" value="1"/>
</dbReference>
<dbReference type="InterPro" id="IPR058886">
    <property type="entry name" value="SWIB_eIF2D"/>
</dbReference>
<dbReference type="PANTHER" id="PTHR12217:SF4">
    <property type="entry name" value="EUKARYOTIC TRANSLATION INITIATION FACTOR 2D"/>
    <property type="match status" value="1"/>
</dbReference>
<dbReference type="EMBL" id="KV448495">
    <property type="protein sequence ID" value="OAX35496.1"/>
    <property type="molecule type" value="Genomic_DNA"/>
</dbReference>
<name>A0A1B7MSB7_9AGAM</name>
<dbReference type="SUPFAM" id="SSF47592">
    <property type="entry name" value="SWIB/MDM2 domain"/>
    <property type="match status" value="1"/>
</dbReference>
<evidence type="ECO:0000313" key="5">
    <source>
        <dbReference type="Proteomes" id="UP000092154"/>
    </source>
</evidence>
<sequence>MFKKPLGNLKTSAPLRSSDRRKLKQRVIQSFSLDSDVGEDLVPDGLLSVKFKTHTDEPGVAYLGPGGDPLWFTLGIGSEDLIPTVYTLWKKPDLLPFLSTPSAVIPVLIGGADLMIPGVVQHASSLKTHQLVCITEYIRDSTRIGPPLAVGRMAVDSGVLSQDGAKGKAVFVLHAWKDHLFDMGHKGSPPDPWEMNHPAVTDQHVVDEDRPDDTQKDVSADPSVDALRSQLEQTQVDDDAPATELTKEDVSRILHDALLQAIKTSLSTVQNSVLPMTSSTFYSTYILPSRPAPSPSQPTTSTPIDIKHSSHKSLVSFLKSAEKQGLLKLKDAKSDVMIISVATSHADVVAHRPYFSLKDIAVRKEKRGQREEEERARVKELEVKELWKPHLQSLKFFSGAGFDTSALYTHIDIKAALNKYVADHQLVNTHDQSYINVAADELLRVTLSGKSENMGTTEFLKREEVIERLSEKMQNWYEIRAEGKDPTQRRKGQLKPITVVVKIRQGRKASTLITGFEPFFLEAVEVAEELKTRCASATSVSPTPGKSTGMEVLVQGKQIKAVTEFLASRGVPKKWMETADLSGGKK</sequence>
<dbReference type="PROSITE" id="PS50890">
    <property type="entry name" value="PUA"/>
    <property type="match status" value="1"/>
</dbReference>
<dbReference type="InterPro" id="IPR001950">
    <property type="entry name" value="SUI1"/>
</dbReference>
<feature type="domain" description="SUI1" evidence="2">
    <location>
        <begin position="497"/>
        <end position="570"/>
    </location>
</feature>
<keyword evidence="5" id="KW-1185">Reference proteome</keyword>
<dbReference type="STRING" id="1314800.A0A1B7MSB7"/>
<proteinExistence type="inferred from homology"/>
<feature type="domain" description="DM2" evidence="3">
    <location>
        <begin position="385"/>
        <end position="472"/>
    </location>
</feature>
<dbReference type="Pfam" id="PF17832">
    <property type="entry name" value="Pre-PUA"/>
    <property type="match status" value="1"/>
</dbReference>
<gene>
    <name evidence="4" type="ORF">K503DRAFT_696918</name>
</gene>
<dbReference type="InterPro" id="IPR003121">
    <property type="entry name" value="SWIB_MDM2_domain"/>
</dbReference>